<keyword evidence="2" id="KW-1133">Transmembrane helix</keyword>
<feature type="transmembrane region" description="Helical" evidence="2">
    <location>
        <begin position="125"/>
        <end position="148"/>
    </location>
</feature>
<evidence type="ECO:0000256" key="2">
    <source>
        <dbReference type="SAM" id="Phobius"/>
    </source>
</evidence>
<feature type="transmembrane region" description="Helical" evidence="2">
    <location>
        <begin position="222"/>
        <end position="243"/>
    </location>
</feature>
<dbReference type="Proteomes" id="UP001379600">
    <property type="component" value="Unassembled WGS sequence"/>
</dbReference>
<feature type="transmembrane region" description="Helical" evidence="2">
    <location>
        <begin position="168"/>
        <end position="189"/>
    </location>
</feature>
<proteinExistence type="predicted"/>
<protein>
    <recommendedName>
        <fullName evidence="5">Stage II sporulation protein M</fullName>
    </recommendedName>
</protein>
<feature type="transmembrane region" description="Helical" evidence="2">
    <location>
        <begin position="100"/>
        <end position="118"/>
    </location>
</feature>
<comment type="caution">
    <text evidence="3">The sequence shown here is derived from an EMBL/GenBank/DDBJ whole genome shotgun (WGS) entry which is preliminary data.</text>
</comment>
<sequence length="246" mass="26636">MWVYQQTGTPAHLPEAAQQLPTGEAALLPQPQKTLPPERSAPEVPSPLQRHNTETRQKTCWLLVCAFLIGSGSAGVLLAFCEKQQPDWLQYYLQSWRGLFAAADAHTAASLFGMEYLTLAAAATLLFLMGFSALGPVLIFLFTMFYGLGNGTLFVQLLSDTALKKETWLLLLAFLPAAAASAGLCTLGTDSLRVSSQIRVCSFFAAGPDREIVRPHGFIRQYLLTLTLFVPLCGISAALASIGSRL</sequence>
<evidence type="ECO:0000313" key="3">
    <source>
        <dbReference type="EMBL" id="MEJ3690749.1"/>
    </source>
</evidence>
<dbReference type="RefSeq" id="WP_143405509.1">
    <property type="nucleotide sequence ID" value="NZ_JBBFKB010000102.1"/>
</dbReference>
<evidence type="ECO:0008006" key="5">
    <source>
        <dbReference type="Google" id="ProtNLM"/>
    </source>
</evidence>
<keyword evidence="2" id="KW-0812">Transmembrane</keyword>
<keyword evidence="2" id="KW-0472">Membrane</keyword>
<keyword evidence="4" id="KW-1185">Reference proteome</keyword>
<feature type="transmembrane region" description="Helical" evidence="2">
    <location>
        <begin position="60"/>
        <end position="80"/>
    </location>
</feature>
<evidence type="ECO:0000256" key="1">
    <source>
        <dbReference type="SAM" id="MobiDB-lite"/>
    </source>
</evidence>
<reference evidence="3 4" key="1">
    <citation type="submission" date="2024-03" db="EMBL/GenBank/DDBJ databases">
        <authorList>
            <person name="Plomp N."/>
            <person name="Harmsen H.J."/>
        </authorList>
    </citation>
    <scope>NUCLEOTIDE SEQUENCE [LARGE SCALE GENOMIC DNA]</scope>
    <source>
        <strain evidence="3 4">HTF-76H</strain>
    </source>
</reference>
<name>A0AB35XVM1_9FIRM</name>
<evidence type="ECO:0000313" key="4">
    <source>
        <dbReference type="Proteomes" id="UP001379600"/>
    </source>
</evidence>
<organism evidence="3 4">
    <name type="scientific">Faecalibacterium taiwanense</name>
    <dbReference type="NCBI Taxonomy" id="3030638"/>
    <lineage>
        <taxon>Bacteria</taxon>
        <taxon>Bacillati</taxon>
        <taxon>Bacillota</taxon>
        <taxon>Clostridia</taxon>
        <taxon>Eubacteriales</taxon>
        <taxon>Oscillospiraceae</taxon>
        <taxon>Faecalibacterium</taxon>
    </lineage>
</organism>
<dbReference type="AlphaFoldDB" id="A0AB35XVM1"/>
<accession>A0AB35XVM1</accession>
<dbReference type="EMBL" id="JBBFKC010000004">
    <property type="protein sequence ID" value="MEJ3690749.1"/>
    <property type="molecule type" value="Genomic_DNA"/>
</dbReference>
<feature type="region of interest" description="Disordered" evidence="1">
    <location>
        <begin position="29"/>
        <end position="51"/>
    </location>
</feature>
<gene>
    <name evidence="3" type="ORF">WF787_05845</name>
</gene>